<dbReference type="Proteomes" id="UP001310022">
    <property type="component" value="Unassembled WGS sequence"/>
</dbReference>
<feature type="transmembrane region" description="Helical" evidence="8">
    <location>
        <begin position="126"/>
        <end position="147"/>
    </location>
</feature>
<evidence type="ECO:0000256" key="3">
    <source>
        <dbReference type="ARBA" id="ARBA00022519"/>
    </source>
</evidence>
<keyword evidence="6 8" id="KW-0472">Membrane</keyword>
<evidence type="ECO:0000313" key="10">
    <source>
        <dbReference type="EMBL" id="GJM62902.1"/>
    </source>
</evidence>
<evidence type="ECO:0000256" key="1">
    <source>
        <dbReference type="ARBA" id="ARBA00004651"/>
    </source>
</evidence>
<keyword evidence="11" id="KW-1185">Reference proteome</keyword>
<evidence type="ECO:0000256" key="8">
    <source>
        <dbReference type="SAM" id="Phobius"/>
    </source>
</evidence>
<feature type="transmembrane region" description="Helical" evidence="8">
    <location>
        <begin position="57"/>
        <end position="74"/>
    </location>
</feature>
<keyword evidence="2" id="KW-1003">Cell membrane</keyword>
<name>A0AAN4W0J7_9BACT</name>
<keyword evidence="4 8" id="KW-0812">Transmembrane</keyword>
<gene>
    <name evidence="10" type="ORF">PEDI_34540</name>
</gene>
<sequence>MIAEILNFLLFGGLAALGFGLLFNVPKRTLPMIFAGGALSVLTRNGLFQFFGFSFELASFLGAFVAGFWSVIWVHRVHVPGSVIGIAAIIPLVPGVFAYKGLMGVVNLNLVAPSAQPELLVDTISFLAKAFLIVSGIAIGMSIPIIMDRKWTERKRSGGV</sequence>
<dbReference type="AlphaFoldDB" id="A0AAN4W0J7"/>
<accession>A0AAN4W0J7</accession>
<feature type="transmembrane region" description="Helical" evidence="8">
    <location>
        <begin position="86"/>
        <end position="106"/>
    </location>
</feature>
<keyword evidence="5 8" id="KW-1133">Transmembrane helix</keyword>
<evidence type="ECO:0000256" key="5">
    <source>
        <dbReference type="ARBA" id="ARBA00022989"/>
    </source>
</evidence>
<feature type="transmembrane region" description="Helical" evidence="8">
    <location>
        <begin position="6"/>
        <end position="25"/>
    </location>
</feature>
<dbReference type="EMBL" id="BQKE01000002">
    <property type="protein sequence ID" value="GJM62902.1"/>
    <property type="molecule type" value="Genomic_DNA"/>
</dbReference>
<dbReference type="PANTHER" id="PTHR34390">
    <property type="entry name" value="UPF0442 PROTEIN YJJB-RELATED"/>
    <property type="match status" value="1"/>
</dbReference>
<evidence type="ECO:0000256" key="7">
    <source>
        <dbReference type="ARBA" id="ARBA00034125"/>
    </source>
</evidence>
<evidence type="ECO:0000313" key="11">
    <source>
        <dbReference type="Proteomes" id="UP001310022"/>
    </source>
</evidence>
<dbReference type="PANTHER" id="PTHR34390:SF1">
    <property type="entry name" value="SUCCINATE TRANSPORTER SUBUNIT YJJB-RELATED"/>
    <property type="match status" value="1"/>
</dbReference>
<comment type="similarity">
    <text evidence="7">Belongs to the ThrE exporter (TC 2.A.79) family.</text>
</comment>
<dbReference type="InterPro" id="IPR050539">
    <property type="entry name" value="ThrE_Dicarb/AminoAcid_Exp"/>
</dbReference>
<dbReference type="GO" id="GO:0015744">
    <property type="term" value="P:succinate transport"/>
    <property type="evidence" value="ECO:0007669"/>
    <property type="project" value="TreeGrafter"/>
</dbReference>
<dbReference type="RefSeq" id="WP_338238129.1">
    <property type="nucleotide sequence ID" value="NZ_BQKE01000002.1"/>
</dbReference>
<evidence type="ECO:0000256" key="2">
    <source>
        <dbReference type="ARBA" id="ARBA00022475"/>
    </source>
</evidence>
<organism evidence="10 11">
    <name type="scientific">Persicobacter diffluens</name>
    <dbReference type="NCBI Taxonomy" id="981"/>
    <lineage>
        <taxon>Bacteria</taxon>
        <taxon>Pseudomonadati</taxon>
        <taxon>Bacteroidota</taxon>
        <taxon>Cytophagia</taxon>
        <taxon>Cytophagales</taxon>
        <taxon>Persicobacteraceae</taxon>
        <taxon>Persicobacter</taxon>
    </lineage>
</organism>
<keyword evidence="3" id="KW-0997">Cell inner membrane</keyword>
<protein>
    <recommendedName>
        <fullName evidence="9">Threonine/Serine exporter ThrE domain-containing protein</fullName>
    </recommendedName>
</protein>
<comment type="caution">
    <text evidence="10">The sequence shown here is derived from an EMBL/GenBank/DDBJ whole genome shotgun (WGS) entry which is preliminary data.</text>
</comment>
<evidence type="ECO:0000256" key="4">
    <source>
        <dbReference type="ARBA" id="ARBA00022692"/>
    </source>
</evidence>
<reference evidence="10 11" key="1">
    <citation type="submission" date="2021-12" db="EMBL/GenBank/DDBJ databases">
        <title>Genome sequencing of bacteria with rrn-lacking chromosome and rrn-plasmid.</title>
        <authorList>
            <person name="Anda M."/>
            <person name="Iwasaki W."/>
        </authorList>
    </citation>
    <scope>NUCLEOTIDE SEQUENCE [LARGE SCALE GENOMIC DNA]</scope>
    <source>
        <strain evidence="10 11">NBRC 15940</strain>
    </source>
</reference>
<evidence type="ECO:0000256" key="6">
    <source>
        <dbReference type="ARBA" id="ARBA00023136"/>
    </source>
</evidence>
<evidence type="ECO:0000259" key="9">
    <source>
        <dbReference type="Pfam" id="PF12821"/>
    </source>
</evidence>
<comment type="subcellular location">
    <subcellularLocation>
        <location evidence="1">Cell membrane</location>
        <topology evidence="1">Multi-pass membrane protein</topology>
    </subcellularLocation>
</comment>
<feature type="domain" description="Threonine/Serine exporter ThrE" evidence="9">
    <location>
        <begin position="13"/>
        <end position="145"/>
    </location>
</feature>
<dbReference type="InterPro" id="IPR024528">
    <property type="entry name" value="ThrE_2"/>
</dbReference>
<dbReference type="GO" id="GO:0005886">
    <property type="term" value="C:plasma membrane"/>
    <property type="evidence" value="ECO:0007669"/>
    <property type="project" value="UniProtKB-SubCell"/>
</dbReference>
<dbReference type="Pfam" id="PF12821">
    <property type="entry name" value="ThrE_2"/>
    <property type="match status" value="1"/>
</dbReference>
<proteinExistence type="inferred from homology"/>